<comment type="function">
    <text evidence="7">Hydrolyzes fatty acids from S-acylated cysteine residues in proteins with a strong preference for palmitoylated G-alpha proteins over other acyl substrates. Mediates the deacylation of G-alpha proteins such as GPA1 in vivo, but has weak or no activity toward palmitoylated Ras proteins. Has weak lysophospholipase activity in vitro; however such activity may not exist in vivo.</text>
</comment>
<dbReference type="GO" id="GO:0008474">
    <property type="term" value="F:palmitoyl-(protein) hydrolase activity"/>
    <property type="evidence" value="ECO:0007669"/>
    <property type="project" value="UniProtKB-EC"/>
</dbReference>
<keyword evidence="5" id="KW-0378">Hydrolase</keyword>
<dbReference type="InterPro" id="IPR050565">
    <property type="entry name" value="LYPA1-2/EST-like"/>
</dbReference>
<dbReference type="AlphaFoldDB" id="A0A9P8PYP9"/>
<evidence type="ECO:0000256" key="6">
    <source>
        <dbReference type="ARBA" id="ARBA00022832"/>
    </source>
</evidence>
<comment type="similarity">
    <text evidence="1">Belongs to the AB hydrolase superfamily. AB hydrolase 2 family.</text>
</comment>
<evidence type="ECO:0000256" key="5">
    <source>
        <dbReference type="ARBA" id="ARBA00022801"/>
    </source>
</evidence>
<gene>
    <name evidence="11" type="ORF">WICMUC_000750</name>
</gene>
<reference evidence="11" key="2">
    <citation type="submission" date="2021-01" db="EMBL/GenBank/DDBJ databases">
        <authorList>
            <person name="Schikora-Tamarit M.A."/>
        </authorList>
    </citation>
    <scope>NUCLEOTIDE SEQUENCE</scope>
    <source>
        <strain evidence="11">CBS6341</strain>
    </source>
</reference>
<name>A0A9P8PYP9_9ASCO</name>
<keyword evidence="12" id="KW-1185">Reference proteome</keyword>
<evidence type="ECO:0000313" key="11">
    <source>
        <dbReference type="EMBL" id="KAH3679719.1"/>
    </source>
</evidence>
<reference evidence="11" key="1">
    <citation type="journal article" date="2021" name="Open Biol.">
        <title>Shared evolutionary footprints suggest mitochondrial oxidative damage underlies multiple complex I losses in fungi.</title>
        <authorList>
            <person name="Schikora-Tamarit M.A."/>
            <person name="Marcet-Houben M."/>
            <person name="Nosek J."/>
            <person name="Gabaldon T."/>
        </authorList>
    </citation>
    <scope>NUCLEOTIDE SEQUENCE</scope>
    <source>
        <strain evidence="11">CBS6341</strain>
    </source>
</reference>
<feature type="domain" description="Phospholipase/carboxylesterase/thioesterase" evidence="10">
    <location>
        <begin position="8"/>
        <end position="225"/>
    </location>
</feature>
<dbReference type="PANTHER" id="PTHR10655:SF17">
    <property type="entry name" value="LYSOPHOSPHOLIPASE-LIKE PROTEIN 1"/>
    <property type="match status" value="1"/>
</dbReference>
<organism evidence="11 12">
    <name type="scientific">Wickerhamomyces mucosus</name>
    <dbReference type="NCBI Taxonomy" id="1378264"/>
    <lineage>
        <taxon>Eukaryota</taxon>
        <taxon>Fungi</taxon>
        <taxon>Dikarya</taxon>
        <taxon>Ascomycota</taxon>
        <taxon>Saccharomycotina</taxon>
        <taxon>Saccharomycetes</taxon>
        <taxon>Phaffomycetales</taxon>
        <taxon>Wickerhamomycetaceae</taxon>
        <taxon>Wickerhamomyces</taxon>
    </lineage>
</organism>
<dbReference type="GO" id="GO:0006631">
    <property type="term" value="P:fatty acid metabolic process"/>
    <property type="evidence" value="ECO:0007669"/>
    <property type="project" value="UniProtKB-KW"/>
</dbReference>
<keyword evidence="4" id="KW-0719">Serine esterase</keyword>
<dbReference type="EC" id="3.1.2.22" evidence="2"/>
<dbReference type="SUPFAM" id="SSF53474">
    <property type="entry name" value="alpha/beta-Hydrolases"/>
    <property type="match status" value="1"/>
</dbReference>
<evidence type="ECO:0000256" key="3">
    <source>
        <dbReference type="ARBA" id="ARBA00014923"/>
    </source>
</evidence>
<accession>A0A9P8PYP9</accession>
<protein>
    <recommendedName>
        <fullName evidence="3">Acyl-protein thioesterase 1</fullName>
        <ecNumber evidence="2">3.1.2.22</ecNumber>
    </recommendedName>
    <alternativeName>
        <fullName evidence="8">Palmitoyl-protein hydrolase</fullName>
    </alternativeName>
</protein>
<dbReference type="Proteomes" id="UP000769528">
    <property type="component" value="Unassembled WGS sequence"/>
</dbReference>
<proteinExistence type="inferred from homology"/>
<dbReference type="EMBL" id="JAEUBF010000249">
    <property type="protein sequence ID" value="KAH3679719.1"/>
    <property type="molecule type" value="Genomic_DNA"/>
</dbReference>
<sequence>MSLKSALRIPSKAVKPTATVIFVHGLGDSGHGWKFLSDLSRQSSEFDHISFIFPNAPNVPVTVNNGYIMPSWFDIYQFGGKGTNHDFDGYLKSIDIIKTFIDEQISNGIKPERIILGGFSQGAALTLGTLTTLNFKLGAFIPLSPPITQFFDLLKSNQLKFNIDTPVFHGQGDNDPIVPIETGNQAAEFFQNTLGYTNYKYKTYRGLEHSANNDEIEEIFKLFRKVLPKEE</sequence>
<dbReference type="InterPro" id="IPR003140">
    <property type="entry name" value="PLipase/COase/thioEstase"/>
</dbReference>
<evidence type="ECO:0000313" key="12">
    <source>
        <dbReference type="Proteomes" id="UP000769528"/>
    </source>
</evidence>
<evidence type="ECO:0000256" key="8">
    <source>
        <dbReference type="ARBA" id="ARBA00031195"/>
    </source>
</evidence>
<evidence type="ECO:0000256" key="1">
    <source>
        <dbReference type="ARBA" id="ARBA00006499"/>
    </source>
</evidence>
<dbReference type="PANTHER" id="PTHR10655">
    <property type="entry name" value="LYSOPHOSPHOLIPASE-RELATED"/>
    <property type="match status" value="1"/>
</dbReference>
<dbReference type="Pfam" id="PF02230">
    <property type="entry name" value="Abhydrolase_2"/>
    <property type="match status" value="1"/>
</dbReference>
<comment type="caution">
    <text evidence="11">The sequence shown here is derived from an EMBL/GenBank/DDBJ whole genome shotgun (WGS) entry which is preliminary data.</text>
</comment>
<evidence type="ECO:0000259" key="10">
    <source>
        <dbReference type="Pfam" id="PF02230"/>
    </source>
</evidence>
<evidence type="ECO:0000256" key="2">
    <source>
        <dbReference type="ARBA" id="ARBA00012423"/>
    </source>
</evidence>
<evidence type="ECO:0000256" key="9">
    <source>
        <dbReference type="ARBA" id="ARBA00047337"/>
    </source>
</evidence>
<dbReference type="OrthoDB" id="2418081at2759"/>
<evidence type="ECO:0000256" key="4">
    <source>
        <dbReference type="ARBA" id="ARBA00022487"/>
    </source>
</evidence>
<dbReference type="InterPro" id="IPR029058">
    <property type="entry name" value="AB_hydrolase_fold"/>
</dbReference>
<keyword evidence="6" id="KW-0276">Fatty acid metabolism</keyword>
<dbReference type="GO" id="GO:0052689">
    <property type="term" value="F:carboxylic ester hydrolase activity"/>
    <property type="evidence" value="ECO:0007669"/>
    <property type="project" value="UniProtKB-KW"/>
</dbReference>
<comment type="catalytic activity">
    <reaction evidence="9">
        <text>S-hexadecanoyl-L-cysteinyl-[protein] + H2O = L-cysteinyl-[protein] + hexadecanoate + H(+)</text>
        <dbReference type="Rhea" id="RHEA:19233"/>
        <dbReference type="Rhea" id="RHEA-COMP:10131"/>
        <dbReference type="Rhea" id="RHEA-COMP:11032"/>
        <dbReference type="ChEBI" id="CHEBI:7896"/>
        <dbReference type="ChEBI" id="CHEBI:15377"/>
        <dbReference type="ChEBI" id="CHEBI:15378"/>
        <dbReference type="ChEBI" id="CHEBI:29950"/>
        <dbReference type="ChEBI" id="CHEBI:74151"/>
        <dbReference type="EC" id="3.1.2.22"/>
    </reaction>
</comment>
<dbReference type="GO" id="GO:0005737">
    <property type="term" value="C:cytoplasm"/>
    <property type="evidence" value="ECO:0007669"/>
    <property type="project" value="TreeGrafter"/>
</dbReference>
<keyword evidence="6" id="KW-0443">Lipid metabolism</keyword>
<evidence type="ECO:0000256" key="7">
    <source>
        <dbReference type="ARBA" id="ARBA00029392"/>
    </source>
</evidence>
<dbReference type="Gene3D" id="3.40.50.1820">
    <property type="entry name" value="alpha/beta hydrolase"/>
    <property type="match status" value="1"/>
</dbReference>